<evidence type="ECO:0000313" key="1">
    <source>
        <dbReference type="EMBL" id="CAE7041161.1"/>
    </source>
</evidence>
<dbReference type="SUPFAM" id="SSF52317">
    <property type="entry name" value="Class I glutamine amidotransferase-like"/>
    <property type="match status" value="1"/>
</dbReference>
<dbReference type="EMBL" id="CAJNDS010000302">
    <property type="protein sequence ID" value="CAE7041161.1"/>
    <property type="molecule type" value="Genomic_DNA"/>
</dbReference>
<gene>
    <name evidence="1" type="primary">GAT1_2.1</name>
    <name evidence="1" type="ORF">SNAT2548_LOCUS4845</name>
</gene>
<reference evidence="1" key="1">
    <citation type="submission" date="2021-02" db="EMBL/GenBank/DDBJ databases">
        <authorList>
            <person name="Dougan E. K."/>
            <person name="Rhodes N."/>
            <person name="Thang M."/>
            <person name="Chan C."/>
        </authorList>
    </citation>
    <scope>NUCLEOTIDE SEQUENCE</scope>
</reference>
<dbReference type="PANTHER" id="PTHR43235">
    <property type="entry name" value="GLUTAMINE AMIDOTRANSFERASE PB2B2.05-RELATED"/>
    <property type="match status" value="1"/>
</dbReference>
<proteinExistence type="predicted"/>
<dbReference type="GO" id="GO:0016811">
    <property type="term" value="F:hydrolase activity, acting on carbon-nitrogen (but not peptide) bonds, in linear amides"/>
    <property type="evidence" value="ECO:0007669"/>
    <property type="project" value="InterPro"/>
</dbReference>
<dbReference type="InterPro" id="IPR044668">
    <property type="entry name" value="PuuD-like"/>
</dbReference>
<dbReference type="Gene3D" id="3.40.50.880">
    <property type="match status" value="1"/>
</dbReference>
<keyword evidence="2" id="KW-1185">Reference proteome</keyword>
<dbReference type="InterPro" id="IPR029062">
    <property type="entry name" value="Class_I_gatase-like"/>
</dbReference>
<protein>
    <submittedName>
        <fullName evidence="1">GAT1_2.1 protein</fullName>
    </submittedName>
</protein>
<accession>A0A812IQH3</accession>
<dbReference type="InterPro" id="IPR011697">
    <property type="entry name" value="Peptidase_C26"/>
</dbReference>
<dbReference type="OrthoDB" id="1724632at2759"/>
<name>A0A812IQH3_9DINO</name>
<dbReference type="AlphaFoldDB" id="A0A812IQH3"/>
<dbReference type="PANTHER" id="PTHR43235:SF1">
    <property type="entry name" value="GLUTAMINE AMIDOTRANSFERASE PB2B2.05-RELATED"/>
    <property type="match status" value="1"/>
</dbReference>
<dbReference type="GO" id="GO:0005829">
    <property type="term" value="C:cytosol"/>
    <property type="evidence" value="ECO:0007669"/>
    <property type="project" value="TreeGrafter"/>
</dbReference>
<dbReference type="Pfam" id="PF07722">
    <property type="entry name" value="Peptidase_C26"/>
    <property type="match status" value="1"/>
</dbReference>
<organism evidence="1 2">
    <name type="scientific">Symbiodinium natans</name>
    <dbReference type="NCBI Taxonomy" id="878477"/>
    <lineage>
        <taxon>Eukaryota</taxon>
        <taxon>Sar</taxon>
        <taxon>Alveolata</taxon>
        <taxon>Dinophyceae</taxon>
        <taxon>Suessiales</taxon>
        <taxon>Symbiodiniaceae</taxon>
        <taxon>Symbiodinium</taxon>
    </lineage>
</organism>
<comment type="caution">
    <text evidence="1">The sequence shown here is derived from an EMBL/GenBank/DDBJ whole genome shotgun (WGS) entry which is preliminary data.</text>
</comment>
<sequence length="383" mass="42765">MAHGGAQGYARVSSDSCIYTRRQIPSDDEVDPHFEIVGLEERDIDTDEDHEHGKMYSSLCHVARSGDDSDATDEGPSPPRMALKALSKTKKRLPKRSELQRYKLTRVLPVAWNAPARVLCVTRRHLRKGKYVDFLGEYHLDLIQENGGAAIMIPRTALTVPALAEYLPMDGLLVVEGNDISDEILSKYGCCAPDRLDGEDAMKWASDTEFDVSKDELEFALMRLALGSGCPILSLCRGSQMLNVLRGGTLIGDIETEVPDALVHLKDASDPTYDSHRHPIRVLPDTPLASWFAKSLVDTDELSVNSYHHQGIKTLGKGLKPMAYAPDGILEGFYDSRYNPSQGRFIVGLQFHPERMMEDYPGCKIVYEDFLTACKNFRVDKNF</sequence>
<evidence type="ECO:0000313" key="2">
    <source>
        <dbReference type="Proteomes" id="UP000604046"/>
    </source>
</evidence>
<dbReference type="PROSITE" id="PS51273">
    <property type="entry name" value="GATASE_TYPE_1"/>
    <property type="match status" value="1"/>
</dbReference>
<dbReference type="Proteomes" id="UP000604046">
    <property type="component" value="Unassembled WGS sequence"/>
</dbReference>